<dbReference type="InterPro" id="IPR001387">
    <property type="entry name" value="Cro/C1-type_HTH"/>
</dbReference>
<evidence type="ECO:0000313" key="2">
    <source>
        <dbReference type="EMBL" id="NJP45464.1"/>
    </source>
</evidence>
<comment type="caution">
    <text evidence="2">The sequence shown here is derived from an EMBL/GenBank/DDBJ whole genome shotgun (WGS) entry which is preliminary data.</text>
</comment>
<dbReference type="InterPro" id="IPR010982">
    <property type="entry name" value="Lambda_DNA-bd_dom_sf"/>
</dbReference>
<dbReference type="PROSITE" id="PS50943">
    <property type="entry name" value="HTH_CROC1"/>
    <property type="match status" value="1"/>
</dbReference>
<dbReference type="EMBL" id="JAATEJ010000015">
    <property type="protein sequence ID" value="NJP45464.1"/>
    <property type="molecule type" value="Genomic_DNA"/>
</dbReference>
<protein>
    <submittedName>
        <fullName evidence="2">Helix-turn-helix transcriptional regulator</fullName>
    </submittedName>
</protein>
<reference evidence="2 3" key="1">
    <citation type="submission" date="2020-03" db="EMBL/GenBank/DDBJ databases">
        <title>WGS of actinomycetes isolated from Thailand.</title>
        <authorList>
            <person name="Thawai C."/>
        </authorList>
    </citation>
    <scope>NUCLEOTIDE SEQUENCE [LARGE SCALE GENOMIC DNA]</scope>
    <source>
        <strain evidence="2 3">PRB2-1</strain>
    </source>
</reference>
<evidence type="ECO:0000313" key="3">
    <source>
        <dbReference type="Proteomes" id="UP000734511"/>
    </source>
</evidence>
<evidence type="ECO:0000259" key="1">
    <source>
        <dbReference type="PROSITE" id="PS50943"/>
    </source>
</evidence>
<dbReference type="Gene3D" id="1.10.260.40">
    <property type="entry name" value="lambda repressor-like DNA-binding domains"/>
    <property type="match status" value="1"/>
</dbReference>
<name>A0ABX0ZUM8_9ACTN</name>
<accession>A0ABX0ZUM8</accession>
<dbReference type="SUPFAM" id="SSF47413">
    <property type="entry name" value="lambda repressor-like DNA-binding domains"/>
    <property type="match status" value="1"/>
</dbReference>
<sequence length="328" mass="36438">MRSPLRSLQARSVPFPSQRDVAEVSLDRRCPLHWALEGREFRVTRSKDRDKPLTPAEFLGQEIRRRREALGLTQAELGEMIVMSPQMIAHFEAGRRKPRLDDAKRLDQALGTDGWFYRLRKNMDAPGIASKFATVRELEPFATVIQSYGSALIPGLLQTVDYATAVMRAGHANPALGGTEEQVAARLERARIFDDPDGPDTWFLVDEHAIRRCVAGPAAMARQLRHIAALVRRGRIRFHLLPFSVGAHALLTSMVLILRFADAPPLAYVEGLNVGHVFDEPALVNACQQSFDLALGDALSADQSLALLEEVAEDYERQAGQPDDRSVA</sequence>
<dbReference type="Proteomes" id="UP000734511">
    <property type="component" value="Unassembled WGS sequence"/>
</dbReference>
<keyword evidence="3" id="KW-1185">Reference proteome</keyword>
<dbReference type="Pfam" id="PF01381">
    <property type="entry name" value="HTH_3"/>
    <property type="match status" value="1"/>
</dbReference>
<dbReference type="SMART" id="SM00530">
    <property type="entry name" value="HTH_XRE"/>
    <property type="match status" value="1"/>
</dbReference>
<proteinExistence type="predicted"/>
<organism evidence="2 3">
    <name type="scientific">Actinacidiphila epipremni</name>
    <dbReference type="NCBI Taxonomy" id="2053013"/>
    <lineage>
        <taxon>Bacteria</taxon>
        <taxon>Bacillati</taxon>
        <taxon>Actinomycetota</taxon>
        <taxon>Actinomycetes</taxon>
        <taxon>Kitasatosporales</taxon>
        <taxon>Streptomycetaceae</taxon>
        <taxon>Actinacidiphila</taxon>
    </lineage>
</organism>
<gene>
    <name evidence="2" type="ORF">HCN08_18955</name>
</gene>
<feature type="domain" description="HTH cro/C1-type" evidence="1">
    <location>
        <begin position="63"/>
        <end position="116"/>
    </location>
</feature>
<dbReference type="Pfam" id="PF19054">
    <property type="entry name" value="DUF5753"/>
    <property type="match status" value="1"/>
</dbReference>
<dbReference type="InterPro" id="IPR043917">
    <property type="entry name" value="DUF5753"/>
</dbReference>
<dbReference type="CDD" id="cd00093">
    <property type="entry name" value="HTH_XRE"/>
    <property type="match status" value="1"/>
</dbReference>